<dbReference type="AlphaFoldDB" id="A0A5N4AGX7"/>
<dbReference type="InterPro" id="IPR015943">
    <property type="entry name" value="WD40/YVTN_repeat-like_dom_sf"/>
</dbReference>
<evidence type="ECO:0000256" key="5">
    <source>
        <dbReference type="SAM" id="MobiDB-lite"/>
    </source>
</evidence>
<feature type="repeat" description="WD" evidence="4">
    <location>
        <begin position="271"/>
        <end position="313"/>
    </location>
</feature>
<dbReference type="FunCoup" id="A0A5N4AGX7">
    <property type="interactions" value="2197"/>
</dbReference>
<dbReference type="PROSITE" id="PS50082">
    <property type="entry name" value="WD_REPEATS_2"/>
    <property type="match status" value="3"/>
</dbReference>
<dbReference type="Proteomes" id="UP000327044">
    <property type="component" value="Unassembled WGS sequence"/>
</dbReference>
<dbReference type="Gene3D" id="2.130.10.10">
    <property type="entry name" value="YVTN repeat-like/Quinoprotein amine dehydrogenase"/>
    <property type="match status" value="2"/>
</dbReference>
<name>A0A5N4AGX7_PHOPY</name>
<dbReference type="InterPro" id="IPR044285">
    <property type="entry name" value="PWP1"/>
</dbReference>
<evidence type="ECO:0000256" key="1">
    <source>
        <dbReference type="ARBA" id="ARBA00022553"/>
    </source>
</evidence>
<keyword evidence="1" id="KW-0597">Phosphoprotein</keyword>
<dbReference type="PANTHER" id="PTHR14091">
    <property type="entry name" value="PERIODIC TRYPTOPHAN PROTEIN 1"/>
    <property type="match status" value="1"/>
</dbReference>
<dbReference type="InterPro" id="IPR019775">
    <property type="entry name" value="WD40_repeat_CS"/>
</dbReference>
<evidence type="ECO:0000256" key="3">
    <source>
        <dbReference type="ARBA" id="ARBA00022737"/>
    </source>
</evidence>
<dbReference type="SMART" id="SM00320">
    <property type="entry name" value="WD40"/>
    <property type="match status" value="5"/>
</dbReference>
<dbReference type="InterPro" id="IPR036322">
    <property type="entry name" value="WD40_repeat_dom_sf"/>
</dbReference>
<organism evidence="6 7">
    <name type="scientific">Photinus pyralis</name>
    <name type="common">Common eastern firefly</name>
    <name type="synonym">Lampyris pyralis</name>
    <dbReference type="NCBI Taxonomy" id="7054"/>
    <lineage>
        <taxon>Eukaryota</taxon>
        <taxon>Metazoa</taxon>
        <taxon>Ecdysozoa</taxon>
        <taxon>Arthropoda</taxon>
        <taxon>Hexapoda</taxon>
        <taxon>Insecta</taxon>
        <taxon>Pterygota</taxon>
        <taxon>Neoptera</taxon>
        <taxon>Endopterygota</taxon>
        <taxon>Coleoptera</taxon>
        <taxon>Polyphaga</taxon>
        <taxon>Elateriformia</taxon>
        <taxon>Elateroidea</taxon>
        <taxon>Lampyridae</taxon>
        <taxon>Lampyrinae</taxon>
        <taxon>Photinus</taxon>
    </lineage>
</organism>
<feature type="region of interest" description="Disordered" evidence="5">
    <location>
        <begin position="64"/>
        <end position="83"/>
    </location>
</feature>
<keyword evidence="7" id="KW-1185">Reference proteome</keyword>
<keyword evidence="3" id="KW-0677">Repeat</keyword>
<evidence type="ECO:0000313" key="6">
    <source>
        <dbReference type="EMBL" id="KAB0796602.1"/>
    </source>
</evidence>
<accession>A0A5N4AGX7</accession>
<dbReference type="GO" id="GO:0006364">
    <property type="term" value="P:rRNA processing"/>
    <property type="evidence" value="ECO:0007669"/>
    <property type="project" value="InterPro"/>
</dbReference>
<dbReference type="PROSITE" id="PS50294">
    <property type="entry name" value="WD_REPEATS_REGION"/>
    <property type="match status" value="2"/>
</dbReference>
<dbReference type="GO" id="GO:0005634">
    <property type="term" value="C:nucleus"/>
    <property type="evidence" value="ECO:0007669"/>
    <property type="project" value="TreeGrafter"/>
</dbReference>
<comment type="caution">
    <text evidence="6">The sequence shown here is derived from an EMBL/GenBank/DDBJ whole genome shotgun (WGS) entry which is preliminary data.</text>
</comment>
<dbReference type="PRINTS" id="PR00320">
    <property type="entry name" value="GPROTEINBRPT"/>
</dbReference>
<feature type="repeat" description="WD" evidence="4">
    <location>
        <begin position="400"/>
        <end position="442"/>
    </location>
</feature>
<dbReference type="InterPro" id="IPR001680">
    <property type="entry name" value="WD40_rpt"/>
</dbReference>
<proteinExistence type="predicted"/>
<dbReference type="EMBL" id="VVIM01000007">
    <property type="protein sequence ID" value="KAB0796602.1"/>
    <property type="molecule type" value="Genomic_DNA"/>
</dbReference>
<dbReference type="SUPFAM" id="SSF50978">
    <property type="entry name" value="WD40 repeat-like"/>
    <property type="match status" value="1"/>
</dbReference>
<dbReference type="InParanoid" id="A0A5N4AGX7"/>
<feature type="repeat" description="WD" evidence="4">
    <location>
        <begin position="314"/>
        <end position="356"/>
    </location>
</feature>
<evidence type="ECO:0000256" key="4">
    <source>
        <dbReference type="PROSITE-ProRule" id="PRU00221"/>
    </source>
</evidence>
<dbReference type="PROSITE" id="PS00678">
    <property type="entry name" value="WD_REPEATS_1"/>
    <property type="match status" value="1"/>
</dbReference>
<reference evidence="6 7" key="1">
    <citation type="journal article" date="2018" name="Elife">
        <title>Firefly genomes illuminate parallel origins of bioluminescence in beetles.</title>
        <authorList>
            <person name="Fallon T.R."/>
            <person name="Lower S.E."/>
            <person name="Chang C.H."/>
            <person name="Bessho-Uehara M."/>
            <person name="Martin G.J."/>
            <person name="Bewick A.J."/>
            <person name="Behringer M."/>
            <person name="Debat H.J."/>
            <person name="Wong I."/>
            <person name="Day J.C."/>
            <person name="Suvorov A."/>
            <person name="Silva C.J."/>
            <person name="Stanger-Hall K.F."/>
            <person name="Hall D.W."/>
            <person name="Schmitz R.J."/>
            <person name="Nelson D.R."/>
            <person name="Lewis S.M."/>
            <person name="Shigenobu S."/>
            <person name="Bybee S.M."/>
            <person name="Larracuente A.M."/>
            <person name="Oba Y."/>
            <person name="Weng J.K."/>
        </authorList>
    </citation>
    <scope>NUCLEOTIDE SEQUENCE [LARGE SCALE GENOMIC DNA]</scope>
    <source>
        <strain evidence="6">1611_PpyrPB1</strain>
        <tissue evidence="6">Whole body</tissue>
    </source>
</reference>
<dbReference type="InterPro" id="IPR020472">
    <property type="entry name" value="WD40_PAC1"/>
</dbReference>
<keyword evidence="2 4" id="KW-0853">WD repeat</keyword>
<evidence type="ECO:0000256" key="2">
    <source>
        <dbReference type="ARBA" id="ARBA00022574"/>
    </source>
</evidence>
<gene>
    <name evidence="6" type="ORF">PPYR_10663</name>
</gene>
<protein>
    <submittedName>
        <fullName evidence="6">Uncharacterized protein</fullName>
    </submittedName>
</protein>
<evidence type="ECO:0000313" key="7">
    <source>
        <dbReference type="Proteomes" id="UP000327044"/>
    </source>
</evidence>
<dbReference type="Pfam" id="PF00400">
    <property type="entry name" value="WD40"/>
    <property type="match status" value="3"/>
</dbReference>
<sequence>MNKIKKNASFGTFEEVPFTIHFAVIQGWTARSGDASFGFKINSNTKVIERLLSVLKFVADTNGQDSKEVSSRPTPGPPLGLGEMQSKDLNSDLKLKKFMFAFSVDFWKFMRIAAFLVSFNHSGFFGIFGASRSSSASSVSLITGSMSLVEIDGDAEDHFSESDDSDKEDDEIKPDDNLILAGRVEEDASTLEIYVYNPTEESLYVHHDFSLSAYPLCLEWLDYEPGHSAGNYCAIGSMNSIIDIWDLDIINCIEPAYKLGRKPSRKKGLSRIGHSDAVLSLAWNSNFHHVLASGSVDRSILLWDLDSGEPATTINAFTDKVQCLEWKPDESQTLLAGGCDNTVKLFDCSNPENYKTWQTSGEVESLAWNPIESSSFCVGTNTGVIHCFDYRQESPIWTIPDAHEKEVTGLNISDRYAGFLVTASADGLVKVWDYTASNQPRMISDKDFGMNLVHCLALCPDWPFVIAAGGDNKMNNFSVYDLQNSDAGRGVVWTCNLL</sequence>
<dbReference type="PANTHER" id="PTHR14091:SF0">
    <property type="entry name" value="PERIODIC TRYPTOPHAN PROTEIN 1 HOMOLOG"/>
    <property type="match status" value="1"/>
</dbReference>